<keyword evidence="5 6" id="KW-0472">Membrane</keyword>
<dbReference type="GO" id="GO:0005886">
    <property type="term" value="C:plasma membrane"/>
    <property type="evidence" value="ECO:0007669"/>
    <property type="project" value="UniProtKB-SubCell"/>
</dbReference>
<protein>
    <submittedName>
        <fullName evidence="7">Uncharacterized protein</fullName>
    </submittedName>
</protein>
<evidence type="ECO:0000313" key="7">
    <source>
        <dbReference type="EMBL" id="OGE99820.1"/>
    </source>
</evidence>
<feature type="transmembrane region" description="Helical" evidence="6">
    <location>
        <begin position="294"/>
        <end position="314"/>
    </location>
</feature>
<evidence type="ECO:0000313" key="8">
    <source>
        <dbReference type="Proteomes" id="UP000177235"/>
    </source>
</evidence>
<feature type="transmembrane region" description="Helical" evidence="6">
    <location>
        <begin position="20"/>
        <end position="38"/>
    </location>
</feature>
<gene>
    <name evidence="7" type="ORF">A3J05_02425</name>
</gene>
<evidence type="ECO:0000256" key="6">
    <source>
        <dbReference type="SAM" id="Phobius"/>
    </source>
</evidence>
<dbReference type="InterPro" id="IPR002797">
    <property type="entry name" value="Polysacc_synth"/>
</dbReference>
<evidence type="ECO:0000256" key="3">
    <source>
        <dbReference type="ARBA" id="ARBA00022692"/>
    </source>
</evidence>
<feature type="transmembrane region" description="Helical" evidence="6">
    <location>
        <begin position="211"/>
        <end position="229"/>
    </location>
</feature>
<feature type="transmembrane region" description="Helical" evidence="6">
    <location>
        <begin position="329"/>
        <end position="351"/>
    </location>
</feature>
<keyword evidence="4 6" id="KW-1133">Transmembrane helix</keyword>
<feature type="transmembrane region" description="Helical" evidence="6">
    <location>
        <begin position="439"/>
        <end position="457"/>
    </location>
</feature>
<dbReference type="Proteomes" id="UP000177235">
    <property type="component" value="Unassembled WGS sequence"/>
</dbReference>
<dbReference type="CDD" id="cd13128">
    <property type="entry name" value="MATE_Wzx_like"/>
    <property type="match status" value="1"/>
</dbReference>
<feature type="transmembrane region" description="Helical" evidence="6">
    <location>
        <begin position="363"/>
        <end position="381"/>
    </location>
</feature>
<dbReference type="AlphaFoldDB" id="A0A1F5QDH7"/>
<evidence type="ECO:0000256" key="2">
    <source>
        <dbReference type="ARBA" id="ARBA00022475"/>
    </source>
</evidence>
<evidence type="ECO:0000256" key="5">
    <source>
        <dbReference type="ARBA" id="ARBA00023136"/>
    </source>
</evidence>
<feature type="transmembrane region" description="Helical" evidence="6">
    <location>
        <begin position="115"/>
        <end position="137"/>
    </location>
</feature>
<dbReference type="Pfam" id="PF01943">
    <property type="entry name" value="Polysacc_synt"/>
    <property type="match status" value="1"/>
</dbReference>
<feature type="transmembrane region" description="Helical" evidence="6">
    <location>
        <begin position="417"/>
        <end position="433"/>
    </location>
</feature>
<dbReference type="InterPro" id="IPR050833">
    <property type="entry name" value="Poly_Biosynth_Transport"/>
</dbReference>
<feature type="transmembrane region" description="Helical" evidence="6">
    <location>
        <begin position="88"/>
        <end position="109"/>
    </location>
</feature>
<keyword evidence="2" id="KW-1003">Cell membrane</keyword>
<dbReference type="EMBL" id="MFFF01000013">
    <property type="protein sequence ID" value="OGE99820.1"/>
    <property type="molecule type" value="Genomic_DNA"/>
</dbReference>
<reference evidence="7 8" key="1">
    <citation type="journal article" date="2016" name="Nat. Commun.">
        <title>Thousands of microbial genomes shed light on interconnected biogeochemical processes in an aquifer system.</title>
        <authorList>
            <person name="Anantharaman K."/>
            <person name="Brown C.T."/>
            <person name="Hug L.A."/>
            <person name="Sharon I."/>
            <person name="Castelle C.J."/>
            <person name="Probst A.J."/>
            <person name="Thomas B.C."/>
            <person name="Singh A."/>
            <person name="Wilkins M.J."/>
            <person name="Karaoz U."/>
            <person name="Brodie E.L."/>
            <person name="Williams K.H."/>
            <person name="Hubbard S.S."/>
            <person name="Banfield J.F."/>
        </authorList>
    </citation>
    <scope>NUCLEOTIDE SEQUENCE [LARGE SCALE GENOMIC DNA]</scope>
</reference>
<dbReference type="PANTHER" id="PTHR30250:SF11">
    <property type="entry name" value="O-ANTIGEN TRANSPORTER-RELATED"/>
    <property type="match status" value="1"/>
</dbReference>
<organism evidence="7 8">
    <name type="scientific">Candidatus Doudnabacteria bacterium RIFCSPLOWO2_02_FULL_48_13</name>
    <dbReference type="NCBI Taxonomy" id="1817845"/>
    <lineage>
        <taxon>Bacteria</taxon>
        <taxon>Candidatus Doudnaibacteriota</taxon>
    </lineage>
</organism>
<feature type="transmembrane region" description="Helical" evidence="6">
    <location>
        <begin position="144"/>
        <end position="165"/>
    </location>
</feature>
<name>A0A1F5QDH7_9BACT</name>
<dbReference type="PANTHER" id="PTHR30250">
    <property type="entry name" value="PST FAMILY PREDICTED COLANIC ACID TRANSPORTER"/>
    <property type="match status" value="1"/>
</dbReference>
<feature type="transmembrane region" description="Helical" evidence="6">
    <location>
        <begin position="44"/>
        <end position="67"/>
    </location>
</feature>
<feature type="transmembrane region" description="Helical" evidence="6">
    <location>
        <begin position="254"/>
        <end position="273"/>
    </location>
</feature>
<proteinExistence type="predicted"/>
<feature type="transmembrane region" description="Helical" evidence="6">
    <location>
        <begin position="387"/>
        <end position="405"/>
    </location>
</feature>
<accession>A0A1F5QDH7</accession>
<sequence>MASQAVKIFYNTLAQSLGKIFAAGVGLVTIALLSRYLAEKGFGEYSTVVAFLGFCVTIADLGLYLYVAREVSKPDTDHPKIIGNALGLRMTASVAVLFGGALIALLLPYDPTVKQTLFLGIAAFVFVSLNQVLIGIFQKHLVQYLVVISETVGRAVNLILIYLLVWKGMPMPYFVGALILANGINLLLTVKFAKRYENFGIAFDFVVWKDILRTSWPLVFSVVLNLLYFKTDTVILSLFHSEEAVGVYSLPYKLLEGLLAFPAMFAGLVMPLLSQYAVNNWEQFRQILQRSFDALILMAFLVLGVFEFFAGPIIDLLKGDRAYADSPQLLQILTLAAVTIFLGTLFGYAVFAVNAQKTMIKGYLLGAITGLALYLLLIPVFGYWGAAWGTVITEIIVASYAYRLVKKTSGQNISLNIFLRALPAALGMALFFYLFDFAWIAEIICGSLIYIILLLLFKAVPLDFVKQILLVRQAASDKP</sequence>
<evidence type="ECO:0000256" key="4">
    <source>
        <dbReference type="ARBA" id="ARBA00022989"/>
    </source>
</evidence>
<keyword evidence="3 6" id="KW-0812">Transmembrane</keyword>
<comment type="subcellular location">
    <subcellularLocation>
        <location evidence="1">Cell membrane</location>
        <topology evidence="1">Multi-pass membrane protein</topology>
    </subcellularLocation>
</comment>
<feature type="transmembrane region" description="Helical" evidence="6">
    <location>
        <begin position="171"/>
        <end position="190"/>
    </location>
</feature>
<comment type="caution">
    <text evidence="7">The sequence shown here is derived from an EMBL/GenBank/DDBJ whole genome shotgun (WGS) entry which is preliminary data.</text>
</comment>
<evidence type="ECO:0000256" key="1">
    <source>
        <dbReference type="ARBA" id="ARBA00004651"/>
    </source>
</evidence>